<accession>B8G8B7</accession>
<dbReference type="PROSITE" id="PS51192">
    <property type="entry name" value="HELICASE_ATP_BIND_1"/>
    <property type="match status" value="1"/>
</dbReference>
<evidence type="ECO:0000256" key="2">
    <source>
        <dbReference type="SAM" id="MobiDB-lite"/>
    </source>
</evidence>
<feature type="domain" description="Helicase C-terminal" evidence="4">
    <location>
        <begin position="725"/>
        <end position="889"/>
    </location>
</feature>
<dbReference type="OrthoDB" id="135167at2"/>
<dbReference type="SMART" id="SM00490">
    <property type="entry name" value="HELICc"/>
    <property type="match status" value="1"/>
</dbReference>
<dbReference type="KEGG" id="cag:Cagg_3323"/>
<dbReference type="InterPro" id="IPR049730">
    <property type="entry name" value="SNF2/RAD54-like_C"/>
</dbReference>
<dbReference type="STRING" id="326427.Cagg_3323"/>
<evidence type="ECO:0000313" key="5">
    <source>
        <dbReference type="EMBL" id="ACL26171.1"/>
    </source>
</evidence>
<dbReference type="InterPro" id="IPR014001">
    <property type="entry name" value="Helicase_ATP-bd"/>
</dbReference>
<keyword evidence="5" id="KW-0067">ATP-binding</keyword>
<protein>
    <submittedName>
        <fullName evidence="5">Helicase domain protein</fullName>
    </submittedName>
</protein>
<dbReference type="PROSITE" id="PS51194">
    <property type="entry name" value="HELICASE_CTER"/>
    <property type="match status" value="1"/>
</dbReference>
<dbReference type="SUPFAM" id="SSF56024">
    <property type="entry name" value="Phospholipase D/nuclease"/>
    <property type="match status" value="1"/>
</dbReference>
<dbReference type="PANTHER" id="PTHR45766:SF6">
    <property type="entry name" value="SWI_SNF-RELATED MATRIX-ASSOCIATED ACTIN-DEPENDENT REGULATOR OF CHROMATIN SUBFAMILY A-LIKE PROTEIN 1"/>
    <property type="match status" value="1"/>
</dbReference>
<evidence type="ECO:0000256" key="1">
    <source>
        <dbReference type="ARBA" id="ARBA00022801"/>
    </source>
</evidence>
<dbReference type="eggNOG" id="COG0553">
    <property type="taxonomic scope" value="Bacteria"/>
</dbReference>
<organism evidence="5 6">
    <name type="scientific">Chloroflexus aggregans (strain MD-66 / DSM 9485)</name>
    <dbReference type="NCBI Taxonomy" id="326427"/>
    <lineage>
        <taxon>Bacteria</taxon>
        <taxon>Bacillati</taxon>
        <taxon>Chloroflexota</taxon>
        <taxon>Chloroflexia</taxon>
        <taxon>Chloroflexales</taxon>
        <taxon>Chloroflexineae</taxon>
        <taxon>Chloroflexaceae</taxon>
        <taxon>Chloroflexus</taxon>
    </lineage>
</organism>
<dbReference type="RefSeq" id="WP_015942018.1">
    <property type="nucleotide sequence ID" value="NC_011831.1"/>
</dbReference>
<dbReference type="AlphaFoldDB" id="B8G8B7"/>
<dbReference type="SUPFAM" id="SSF52540">
    <property type="entry name" value="P-loop containing nucleoside triphosphate hydrolases"/>
    <property type="match status" value="2"/>
</dbReference>
<keyword evidence="5" id="KW-0347">Helicase</keyword>
<dbReference type="Gene3D" id="3.40.50.300">
    <property type="entry name" value="P-loop containing nucleotide triphosphate hydrolases"/>
    <property type="match status" value="1"/>
</dbReference>
<dbReference type="Gene3D" id="3.40.50.10810">
    <property type="entry name" value="Tandem AAA-ATPase domain"/>
    <property type="match status" value="2"/>
</dbReference>
<dbReference type="Proteomes" id="UP000002508">
    <property type="component" value="Chromosome"/>
</dbReference>
<keyword evidence="1" id="KW-0378">Hydrolase</keyword>
<dbReference type="Gene3D" id="3.30.870.10">
    <property type="entry name" value="Endonuclease Chain A"/>
    <property type="match status" value="1"/>
</dbReference>
<proteinExistence type="predicted"/>
<dbReference type="GO" id="GO:0004386">
    <property type="term" value="F:helicase activity"/>
    <property type="evidence" value="ECO:0007669"/>
    <property type="project" value="UniProtKB-KW"/>
</dbReference>
<dbReference type="InterPro" id="IPR027417">
    <property type="entry name" value="P-loop_NTPase"/>
</dbReference>
<dbReference type="EMBL" id="CP001337">
    <property type="protein sequence ID" value="ACL26171.1"/>
    <property type="molecule type" value="Genomic_DNA"/>
</dbReference>
<dbReference type="SMART" id="SM00487">
    <property type="entry name" value="DEXDc"/>
    <property type="match status" value="1"/>
</dbReference>
<dbReference type="InterPro" id="IPR038718">
    <property type="entry name" value="SNF2-like_sf"/>
</dbReference>
<reference evidence="5" key="1">
    <citation type="submission" date="2008-12" db="EMBL/GenBank/DDBJ databases">
        <title>Complete sequence of Chloroflexus aggregans DSM 9485.</title>
        <authorList>
            <consortium name="US DOE Joint Genome Institute"/>
            <person name="Lucas S."/>
            <person name="Copeland A."/>
            <person name="Lapidus A."/>
            <person name="Glavina del Rio T."/>
            <person name="Dalin E."/>
            <person name="Tice H."/>
            <person name="Pitluck S."/>
            <person name="Foster B."/>
            <person name="Larimer F."/>
            <person name="Land M."/>
            <person name="Hauser L."/>
            <person name="Kyrpides N."/>
            <person name="Mikhailova N."/>
            <person name="Bryant D."/>
            <person name="Richardson P."/>
        </authorList>
    </citation>
    <scope>NUCLEOTIDE SEQUENCE</scope>
    <source>
        <strain evidence="5">DSM 9485</strain>
    </source>
</reference>
<evidence type="ECO:0000313" key="6">
    <source>
        <dbReference type="Proteomes" id="UP000002508"/>
    </source>
</evidence>
<dbReference type="InterPro" id="IPR025202">
    <property type="entry name" value="PLD-like_dom"/>
</dbReference>
<dbReference type="InterPro" id="IPR001650">
    <property type="entry name" value="Helicase_C-like"/>
</dbReference>
<evidence type="ECO:0000259" key="4">
    <source>
        <dbReference type="PROSITE" id="PS51194"/>
    </source>
</evidence>
<dbReference type="CDD" id="cd09178">
    <property type="entry name" value="PLDc_N_Snf2_like"/>
    <property type="match status" value="1"/>
</dbReference>
<name>B8G8B7_CHLAD</name>
<dbReference type="GO" id="GO:0016787">
    <property type="term" value="F:hydrolase activity"/>
    <property type="evidence" value="ECO:0007669"/>
    <property type="project" value="UniProtKB-KW"/>
</dbReference>
<feature type="region of interest" description="Disordered" evidence="2">
    <location>
        <begin position="636"/>
        <end position="657"/>
    </location>
</feature>
<dbReference type="PANTHER" id="PTHR45766">
    <property type="entry name" value="DNA ANNEALING HELICASE AND ENDONUCLEASE ZRANB3 FAMILY MEMBER"/>
    <property type="match status" value="1"/>
</dbReference>
<keyword evidence="6" id="KW-1185">Reference proteome</keyword>
<sequence length="1153" mass="131501">MPRIFDNTHLTLADGLKAFSGGAQSFAFCVGYLNLRGWDHVADLVERLPGGKEDAACRVLVGMYRPPEEEMKALAYLRREHEHVVDGITLARLKRQFTERFKQQLEFGVPSAHAERTLRRLAAQLRARKVFLKAFLRYPLHAKLYLVRRNDPVTPLIGFVGSSNLTLAGLSQQGELNVDVVEQDAATKLQVWFEERWRDELAIDLTDTLAELIETSWARTELVRPYLVYLKVAYHLSEEAREGEREFRLPRIFHDKGTPLLDFQERAVSLAAHYLYRRGGVLLGDVVGLGKTLMATAIARIFQEDDQSNTLVVCPPKLAPMWERYLQTYEINGRVLSVGKVIETLGRDDAPRYRLLILDESHNLRNRESKRYRALRDYIERNEPRVLLLTATPYNKQFSDLGNQLRLFLDENQDLHVRPERFFHDWAASGKHEQDFIARFQTSPCSLRAFEQSSHPEDWRDLMRLFLVRRTRRFIIDHYATFDKEKQRHYVMLNGKPAYFPLREPKRLSFTITENDPTDQYARLFRDDVVEVIEQLILPRYGLAQYLVARAERMAKSDEKRILDNLNRAGRRLIGFCRTNLFKRLESSGHSFLLSVRRHILRNLVTLHALEHGLPVPIGTQDAAMLDTAVSDTDDDAIATDEVPPPDESAAESAAAGNAPPTLAAFKARAAAVYETYTRQFRDRFDWLAAKFFRPELRQALEADATALLGILARIGEWNPNRDTKLEELTKLLTTQHARDKVLVFTQFADTAQYLQRELTRQNITDLAIVTNQTDDPVTLARRFSPRSNGGLPPGEQELRILIATDVLAEGQNLQDAHIIVNYDLPWAIIRLIQRAGRVDRIGQQHDTILVYSFLPAEGVERIIRLRQRLFHRLQQNQEVIGTDETFFGEAAANTLRDLYTEKTGSLDDDPSDDDIDLASLALQVWKSAAADDQRKAVALPPIVSATRAIAETADARESPPGVITYVRYPDGTDALVRVDEHGRFVSQSVSAIFRTLACAPDTPPLPRAENHHELVTHCFNHVMKEQVDPGGQLGSLRSVRRKLYDRLKGYREQLQARPTLFINETLEQLERVLDMLWRYPLRRAAQDAISRQMRLGITDEALLDLVVQYAANENLCDVTTEDAQAPAEPRIICSMGLALTAPIPVNTGDDQR</sequence>
<dbReference type="HOGENOM" id="CLU_008466_0_1_0"/>
<gene>
    <name evidence="5" type="ordered locus">Cagg_3323</name>
</gene>
<dbReference type="CDD" id="cd18793">
    <property type="entry name" value="SF2_C_SNF"/>
    <property type="match status" value="1"/>
</dbReference>
<dbReference type="Pfam" id="PF00271">
    <property type="entry name" value="Helicase_C"/>
    <property type="match status" value="1"/>
</dbReference>
<keyword evidence="5" id="KW-0547">Nucleotide-binding</keyword>
<evidence type="ECO:0000259" key="3">
    <source>
        <dbReference type="PROSITE" id="PS51192"/>
    </source>
</evidence>
<dbReference type="Pfam" id="PF13091">
    <property type="entry name" value="PLDc_2"/>
    <property type="match status" value="1"/>
</dbReference>
<feature type="domain" description="Helicase ATP-binding" evidence="3">
    <location>
        <begin position="272"/>
        <end position="411"/>
    </location>
</feature>